<evidence type="ECO:0000256" key="6">
    <source>
        <dbReference type="SAM" id="SignalP"/>
    </source>
</evidence>
<evidence type="ECO:0000256" key="1">
    <source>
        <dbReference type="ARBA" id="ARBA00022669"/>
    </source>
</evidence>
<dbReference type="Proteomes" id="UP000053097">
    <property type="component" value="Unassembled WGS sequence"/>
</dbReference>
<dbReference type="PROSITE" id="PS50940">
    <property type="entry name" value="CHIT_BIND_II"/>
    <property type="match status" value="2"/>
</dbReference>
<name>A0A026WEK8_OOCBI</name>
<dbReference type="GO" id="GO:0008061">
    <property type="term" value="F:chitin binding"/>
    <property type="evidence" value="ECO:0007669"/>
    <property type="project" value="UniProtKB-KW"/>
</dbReference>
<feature type="chain" id="PRO_5001541017" description="Chitin-binding type-2 domain-containing protein" evidence="6">
    <location>
        <begin position="21"/>
        <end position="231"/>
    </location>
</feature>
<dbReference type="Pfam" id="PF01607">
    <property type="entry name" value="CBM_14"/>
    <property type="match status" value="3"/>
</dbReference>
<dbReference type="Gene3D" id="2.170.140.10">
    <property type="entry name" value="Chitin binding domain"/>
    <property type="match status" value="2"/>
</dbReference>
<dbReference type="PANTHER" id="PTHR23301">
    <property type="entry name" value="CHITIN BINDING PERITROPHIN-A"/>
    <property type="match status" value="1"/>
</dbReference>
<evidence type="ECO:0000313" key="9">
    <source>
        <dbReference type="Proteomes" id="UP000053097"/>
    </source>
</evidence>
<sequence length="231" mass="26530">MKGIHVIAIAFLASCTVISANEDAKDLSQDQSVLADTHYGIPIICPFPERNWWNTTTNLPHETDCTKFYKCFLGKPILQDCPLAFKNDPISRLHYNRFEQVCDWPWRAGCSNCPLEEDRRPPSRISNRNDNCNSFWECSAYGEPRLGYCEPGLCFSRTCQRCVRNRAGGYCDGRGGKDPICRDGQRKSHHCNCNKYYECQDEDWYLRECQGGLHFDPRSQRCTTPDEAGCM</sequence>
<dbReference type="PROSITE" id="PS51257">
    <property type="entry name" value="PROKAR_LIPOPROTEIN"/>
    <property type="match status" value="1"/>
</dbReference>
<dbReference type="SMART" id="SM00494">
    <property type="entry name" value="ChtBD2"/>
    <property type="match status" value="3"/>
</dbReference>
<feature type="domain" description="Chitin-binding type-2" evidence="7">
    <location>
        <begin position="42"/>
        <end position="112"/>
    </location>
</feature>
<evidence type="ECO:0000256" key="3">
    <source>
        <dbReference type="ARBA" id="ARBA00022737"/>
    </source>
</evidence>
<gene>
    <name evidence="8" type="ORF">X777_05509</name>
</gene>
<evidence type="ECO:0000259" key="7">
    <source>
        <dbReference type="PROSITE" id="PS50940"/>
    </source>
</evidence>
<organism evidence="8 9">
    <name type="scientific">Ooceraea biroi</name>
    <name type="common">Clonal raider ant</name>
    <name type="synonym">Cerapachys biroi</name>
    <dbReference type="NCBI Taxonomy" id="2015173"/>
    <lineage>
        <taxon>Eukaryota</taxon>
        <taxon>Metazoa</taxon>
        <taxon>Ecdysozoa</taxon>
        <taxon>Arthropoda</taxon>
        <taxon>Hexapoda</taxon>
        <taxon>Insecta</taxon>
        <taxon>Pterygota</taxon>
        <taxon>Neoptera</taxon>
        <taxon>Endopterygota</taxon>
        <taxon>Hymenoptera</taxon>
        <taxon>Apocrita</taxon>
        <taxon>Aculeata</taxon>
        <taxon>Formicoidea</taxon>
        <taxon>Formicidae</taxon>
        <taxon>Dorylinae</taxon>
        <taxon>Ooceraea</taxon>
    </lineage>
</organism>
<dbReference type="GO" id="GO:0005576">
    <property type="term" value="C:extracellular region"/>
    <property type="evidence" value="ECO:0007669"/>
    <property type="project" value="InterPro"/>
</dbReference>
<dbReference type="EMBL" id="KK107242">
    <property type="protein sequence ID" value="EZA54530.1"/>
    <property type="molecule type" value="Genomic_DNA"/>
</dbReference>
<dbReference type="InterPro" id="IPR051940">
    <property type="entry name" value="Chitin_bind-dev_reg"/>
</dbReference>
<keyword evidence="2 6" id="KW-0732">Signal</keyword>
<dbReference type="OMA" id="EYYARIC"/>
<evidence type="ECO:0000256" key="5">
    <source>
        <dbReference type="ARBA" id="ARBA00023180"/>
    </source>
</evidence>
<keyword evidence="5" id="KW-0325">Glycoprotein</keyword>
<accession>A0A026WEK8</accession>
<evidence type="ECO:0000313" key="8">
    <source>
        <dbReference type="EMBL" id="EZA54530.1"/>
    </source>
</evidence>
<keyword evidence="4" id="KW-1015">Disulfide bond</keyword>
<dbReference type="InterPro" id="IPR036508">
    <property type="entry name" value="Chitin-bd_dom_sf"/>
</dbReference>
<dbReference type="STRING" id="2015173.A0A026WEK8"/>
<dbReference type="PANTHER" id="PTHR23301:SF0">
    <property type="entry name" value="CHITIN-BINDING TYPE-2 DOMAIN-CONTAINING PROTEIN-RELATED"/>
    <property type="match status" value="1"/>
</dbReference>
<feature type="signal peptide" evidence="6">
    <location>
        <begin position="1"/>
        <end position="20"/>
    </location>
</feature>
<dbReference type="AlphaFoldDB" id="A0A026WEK8"/>
<evidence type="ECO:0000256" key="2">
    <source>
        <dbReference type="ARBA" id="ARBA00022729"/>
    </source>
</evidence>
<keyword evidence="1" id="KW-0147">Chitin-binding</keyword>
<keyword evidence="3" id="KW-0677">Repeat</keyword>
<feature type="domain" description="Chitin-binding type-2" evidence="7">
    <location>
        <begin position="178"/>
        <end position="231"/>
    </location>
</feature>
<dbReference type="SUPFAM" id="SSF57625">
    <property type="entry name" value="Invertebrate chitin-binding proteins"/>
    <property type="match status" value="2"/>
</dbReference>
<evidence type="ECO:0000256" key="4">
    <source>
        <dbReference type="ARBA" id="ARBA00023157"/>
    </source>
</evidence>
<reference evidence="8 9" key="1">
    <citation type="journal article" date="2014" name="Curr. Biol.">
        <title>The genome of the clonal raider ant Cerapachys biroi.</title>
        <authorList>
            <person name="Oxley P.R."/>
            <person name="Ji L."/>
            <person name="Fetter-Pruneda I."/>
            <person name="McKenzie S.K."/>
            <person name="Li C."/>
            <person name="Hu H."/>
            <person name="Zhang G."/>
            <person name="Kronauer D.J."/>
        </authorList>
    </citation>
    <scope>NUCLEOTIDE SEQUENCE [LARGE SCALE GENOMIC DNA]</scope>
</reference>
<keyword evidence="9" id="KW-1185">Reference proteome</keyword>
<protein>
    <recommendedName>
        <fullName evidence="7">Chitin-binding type-2 domain-containing protein</fullName>
    </recommendedName>
</protein>
<dbReference type="InterPro" id="IPR002557">
    <property type="entry name" value="Chitin-bd_dom"/>
</dbReference>
<proteinExistence type="predicted"/>
<dbReference type="OrthoDB" id="6020543at2759"/>